<sequence length="734" mass="83154">MKDLLGWLAAAGGKIANGNADALNHIIEVMGFRDYPNLVFTHHSGLLDCAFYFPRVKSKRALSHDAVLAGRHVKDISIRVKNKAAKQSLDSLTEKEFYNLLIERYLMTDEQLTRNGYPRAVAGDNQLVSIQQSHFEKTKAQKSWASKDDLERLCSRCHKEFRLDPKGKVVAAECIYHFKGLQRRGELARVSVVDMHNKLVLDLVVKPHNTVIDYNTRFSGLTANQVEASTIDLFEAQNRLFELVNERSILIGHSLESDLKAMRLRHERVVDTAVVFEHRQGFPFKRALRNLASEYLQKIIQEDVCSITFQNSDMAGVVGKVQKLGQTLWEHKKKTACAGVLLVFAGKYAATMHMNRKIRTAYALEAKKFGEETISAEERPRRVLVLANTSSNERASYDDFTKNALPFTFQADSESQLEALAAAVDTQEADAMYIVGGDGTLGTVITGILRNREAPVLPIGMFPGGYDNLSLKRLAPSVFGEFKEELWSLKKDSWSAAKERGRGRDAEDVAQKRALSEGRKGSNESSKDVRRMCESAMALIEENRRSVPAFELTVEGADSVVQPIYSVGDVGAGWFRHIEERRRKLWYFGAAKRRWAYFWEMLKACTGCRTCRPPVVFEPPAWRWWHILTGPPRQPEKEGGFFIIFINPLLFFIHISDFLNEVGTTDNDDFYTTDLLAKAVSLTFVKLPEFIHRLYVSSDHMSENLEGKKIKVKATDRRVEMYLPNALRVDIDSL</sequence>
<dbReference type="InterPro" id="IPR017438">
    <property type="entry name" value="ATP-NAD_kinase_N"/>
</dbReference>
<dbReference type="Gene3D" id="3.30.420.10">
    <property type="entry name" value="Ribonuclease H-like superfamily/Ribonuclease H"/>
    <property type="match status" value="1"/>
</dbReference>
<dbReference type="InterPro" id="IPR012337">
    <property type="entry name" value="RNaseH-like_sf"/>
</dbReference>
<dbReference type="AlphaFoldDB" id="A0A158QYK8"/>
<evidence type="ECO:0000256" key="5">
    <source>
        <dbReference type="ARBA" id="ARBA00022839"/>
    </source>
</evidence>
<dbReference type="SUPFAM" id="SSF111331">
    <property type="entry name" value="NAD kinase/diacylglycerol kinase-like"/>
    <property type="match status" value="1"/>
</dbReference>
<keyword evidence="6" id="KW-0539">Nucleus</keyword>
<dbReference type="PANTHER" id="PTHR12801:SF115">
    <property type="entry name" value="FI18136P1-RELATED"/>
    <property type="match status" value="1"/>
</dbReference>
<dbReference type="GO" id="GO:0004527">
    <property type="term" value="F:exonuclease activity"/>
    <property type="evidence" value="ECO:0007669"/>
    <property type="project" value="UniProtKB-KW"/>
</dbReference>
<comment type="similarity">
    <text evidence="2">Belongs to the REXO1/REXO3 family.</text>
</comment>
<dbReference type="Gene3D" id="3.40.50.10330">
    <property type="entry name" value="Probable inorganic polyphosphate/atp-NAD kinase, domain 1"/>
    <property type="match status" value="1"/>
</dbReference>
<accession>A0A158QYK8</accession>
<keyword evidence="3" id="KW-0540">Nuclease</keyword>
<evidence type="ECO:0000313" key="11">
    <source>
        <dbReference type="WBParaSite" id="NBR_0000866101-mRNA-1"/>
    </source>
</evidence>
<reference evidence="9 10" key="2">
    <citation type="submission" date="2018-11" db="EMBL/GenBank/DDBJ databases">
        <authorList>
            <consortium name="Pathogen Informatics"/>
        </authorList>
    </citation>
    <scope>NUCLEOTIDE SEQUENCE [LARGE SCALE GENOMIC DNA]</scope>
</reference>
<gene>
    <name evidence="9" type="ORF">NBR_LOCUS8662</name>
</gene>
<evidence type="ECO:0000256" key="3">
    <source>
        <dbReference type="ARBA" id="ARBA00022722"/>
    </source>
</evidence>
<dbReference type="InterPro" id="IPR047021">
    <property type="entry name" value="REXO1/3/4-like"/>
</dbReference>
<dbReference type="Pfam" id="PF00781">
    <property type="entry name" value="DAGK_cat"/>
    <property type="match status" value="1"/>
</dbReference>
<evidence type="ECO:0000313" key="9">
    <source>
        <dbReference type="EMBL" id="VDL72251.1"/>
    </source>
</evidence>
<dbReference type="PANTHER" id="PTHR12801">
    <property type="entry name" value="RNA EXONUCLEASE REXO1 / RECO3 FAMILY MEMBER-RELATED"/>
    <property type="match status" value="1"/>
</dbReference>
<dbReference type="GO" id="GO:0005634">
    <property type="term" value="C:nucleus"/>
    <property type="evidence" value="ECO:0007669"/>
    <property type="project" value="UniProtKB-SubCell"/>
</dbReference>
<evidence type="ECO:0000256" key="4">
    <source>
        <dbReference type="ARBA" id="ARBA00022801"/>
    </source>
</evidence>
<dbReference type="InterPro" id="IPR036397">
    <property type="entry name" value="RNaseH_sf"/>
</dbReference>
<dbReference type="InterPro" id="IPR001206">
    <property type="entry name" value="Diacylglycerol_kinase_cat_dom"/>
</dbReference>
<dbReference type="Proteomes" id="UP000271162">
    <property type="component" value="Unassembled WGS sequence"/>
</dbReference>
<keyword evidence="10" id="KW-1185">Reference proteome</keyword>
<reference evidence="11" key="1">
    <citation type="submission" date="2016-04" db="UniProtKB">
        <authorList>
            <consortium name="WormBaseParasite"/>
        </authorList>
    </citation>
    <scope>IDENTIFICATION</scope>
</reference>
<organism evidence="11">
    <name type="scientific">Nippostrongylus brasiliensis</name>
    <name type="common">Rat hookworm</name>
    <dbReference type="NCBI Taxonomy" id="27835"/>
    <lineage>
        <taxon>Eukaryota</taxon>
        <taxon>Metazoa</taxon>
        <taxon>Ecdysozoa</taxon>
        <taxon>Nematoda</taxon>
        <taxon>Chromadorea</taxon>
        <taxon>Rhabditida</taxon>
        <taxon>Rhabditina</taxon>
        <taxon>Rhabditomorpha</taxon>
        <taxon>Strongyloidea</taxon>
        <taxon>Heligmosomidae</taxon>
        <taxon>Nippostrongylus</taxon>
    </lineage>
</organism>
<dbReference type="SMART" id="SM00479">
    <property type="entry name" value="EXOIII"/>
    <property type="match status" value="1"/>
</dbReference>
<proteinExistence type="inferred from homology"/>
<dbReference type="InterPro" id="IPR034922">
    <property type="entry name" value="REX1-like_exo"/>
</dbReference>
<dbReference type="GO" id="GO:0016301">
    <property type="term" value="F:kinase activity"/>
    <property type="evidence" value="ECO:0007669"/>
    <property type="project" value="InterPro"/>
</dbReference>
<evidence type="ECO:0000256" key="1">
    <source>
        <dbReference type="ARBA" id="ARBA00004123"/>
    </source>
</evidence>
<dbReference type="EMBL" id="UYSL01020034">
    <property type="protein sequence ID" value="VDL72251.1"/>
    <property type="molecule type" value="Genomic_DNA"/>
</dbReference>
<dbReference type="InterPro" id="IPR016064">
    <property type="entry name" value="NAD/diacylglycerol_kinase_sf"/>
</dbReference>
<dbReference type="InterPro" id="IPR013520">
    <property type="entry name" value="Ribonucl_H"/>
</dbReference>
<evidence type="ECO:0000256" key="6">
    <source>
        <dbReference type="ARBA" id="ARBA00023242"/>
    </source>
</evidence>
<keyword evidence="4" id="KW-0378">Hydrolase</keyword>
<dbReference type="SUPFAM" id="SSF53098">
    <property type="entry name" value="Ribonuclease H-like"/>
    <property type="match status" value="1"/>
</dbReference>
<feature type="region of interest" description="Disordered" evidence="7">
    <location>
        <begin position="500"/>
        <end position="529"/>
    </location>
</feature>
<feature type="domain" description="DAGKc" evidence="8">
    <location>
        <begin position="378"/>
        <end position="468"/>
    </location>
</feature>
<dbReference type="GO" id="GO:0003676">
    <property type="term" value="F:nucleic acid binding"/>
    <property type="evidence" value="ECO:0007669"/>
    <property type="project" value="InterPro"/>
</dbReference>
<comment type="subcellular location">
    <subcellularLocation>
        <location evidence="1">Nucleus</location>
    </subcellularLocation>
</comment>
<dbReference type="STRING" id="27835.A0A158QYK8"/>
<dbReference type="PROSITE" id="PS50146">
    <property type="entry name" value="DAGK"/>
    <property type="match status" value="1"/>
</dbReference>
<name>A0A158QYK8_NIPBR</name>
<keyword evidence="5" id="KW-0269">Exonuclease</keyword>
<dbReference type="Pfam" id="PF15870">
    <property type="entry name" value="EloA-BP1"/>
    <property type="match status" value="1"/>
</dbReference>
<dbReference type="WBParaSite" id="NBR_0000866101-mRNA-1">
    <property type="protein sequence ID" value="NBR_0000866101-mRNA-1"/>
    <property type="gene ID" value="NBR_0000866101"/>
</dbReference>
<protein>
    <submittedName>
        <fullName evidence="11">AT10584p (inferred by orthology to a D. melanogaster protein)</fullName>
    </submittedName>
</protein>
<evidence type="ECO:0000256" key="2">
    <source>
        <dbReference type="ARBA" id="ARBA00006357"/>
    </source>
</evidence>
<evidence type="ECO:0000259" key="8">
    <source>
        <dbReference type="PROSITE" id="PS50146"/>
    </source>
</evidence>
<evidence type="ECO:0000313" key="10">
    <source>
        <dbReference type="Proteomes" id="UP000271162"/>
    </source>
</evidence>
<evidence type="ECO:0000256" key="7">
    <source>
        <dbReference type="SAM" id="MobiDB-lite"/>
    </source>
</evidence>
<dbReference type="InterPro" id="IPR031736">
    <property type="entry name" value="REXO1-like_dom"/>
</dbReference>
<dbReference type="CDD" id="cd06145">
    <property type="entry name" value="REX1_like"/>
    <property type="match status" value="1"/>
</dbReference>